<feature type="domain" description="DEAD box helicase DbpA/CsdA RNA-binding" evidence="10">
    <location>
        <begin position="20"/>
        <end position="90"/>
    </location>
</feature>
<dbReference type="GO" id="GO:0003723">
    <property type="term" value="F:RNA binding"/>
    <property type="evidence" value="ECO:0007669"/>
    <property type="project" value="UniProtKB-KW"/>
</dbReference>
<dbReference type="GO" id="GO:0003724">
    <property type="term" value="F:RNA helicase activity"/>
    <property type="evidence" value="ECO:0007669"/>
    <property type="project" value="UniProtKB-EC"/>
</dbReference>
<evidence type="ECO:0000256" key="7">
    <source>
        <dbReference type="ARBA" id="ARBA00022884"/>
    </source>
</evidence>
<accession>A0A2A5AQ89</accession>
<proteinExistence type="predicted"/>
<comment type="catalytic activity">
    <reaction evidence="8">
        <text>ATP + H2O = ADP + phosphate + H(+)</text>
        <dbReference type="Rhea" id="RHEA:13065"/>
        <dbReference type="ChEBI" id="CHEBI:15377"/>
        <dbReference type="ChEBI" id="CHEBI:15378"/>
        <dbReference type="ChEBI" id="CHEBI:30616"/>
        <dbReference type="ChEBI" id="CHEBI:43474"/>
        <dbReference type="ChEBI" id="CHEBI:456216"/>
        <dbReference type="EC" id="3.6.4.13"/>
    </reaction>
</comment>
<dbReference type="GO" id="GO:0005737">
    <property type="term" value="C:cytoplasm"/>
    <property type="evidence" value="ECO:0007669"/>
    <property type="project" value="UniProtKB-SubCell"/>
</dbReference>
<dbReference type="FunFam" id="3.30.70.330:FF:000068">
    <property type="entry name" value="ATP-dependent RNA helicase DeaD"/>
    <property type="match status" value="1"/>
</dbReference>
<evidence type="ECO:0000256" key="2">
    <source>
        <dbReference type="ARBA" id="ARBA00022490"/>
    </source>
</evidence>
<dbReference type="InterPro" id="IPR012677">
    <property type="entry name" value="Nucleotide-bd_a/b_plait_sf"/>
</dbReference>
<reference evidence="12" key="1">
    <citation type="submission" date="2017-08" db="EMBL/GenBank/DDBJ databases">
        <title>A dynamic microbial community with high functional redundancy inhabits the cold, oxic subseafloor aquifer.</title>
        <authorList>
            <person name="Tully B.J."/>
            <person name="Wheat C.G."/>
            <person name="Glazer B.T."/>
            <person name="Huber J.A."/>
        </authorList>
    </citation>
    <scope>NUCLEOTIDE SEQUENCE [LARGE SCALE GENOMIC DNA]</scope>
</reference>
<keyword evidence="5 11" id="KW-0347">Helicase</keyword>
<dbReference type="AlphaFoldDB" id="A0A2A5AQ89"/>
<keyword evidence="6" id="KW-0067">ATP-binding</keyword>
<evidence type="ECO:0000313" key="12">
    <source>
        <dbReference type="Proteomes" id="UP000218327"/>
    </source>
</evidence>
<dbReference type="GO" id="GO:0016787">
    <property type="term" value="F:hydrolase activity"/>
    <property type="evidence" value="ECO:0007669"/>
    <property type="project" value="UniProtKB-KW"/>
</dbReference>
<keyword evidence="3" id="KW-0547">Nucleotide-binding</keyword>
<dbReference type="Pfam" id="PF03880">
    <property type="entry name" value="DbpA"/>
    <property type="match status" value="1"/>
</dbReference>
<evidence type="ECO:0000256" key="5">
    <source>
        <dbReference type="ARBA" id="ARBA00022806"/>
    </source>
</evidence>
<dbReference type="Proteomes" id="UP000218327">
    <property type="component" value="Unassembled WGS sequence"/>
</dbReference>
<keyword evidence="7" id="KW-0694">RNA-binding</keyword>
<dbReference type="InterPro" id="IPR034415">
    <property type="entry name" value="CsdA_RRM"/>
</dbReference>
<keyword evidence="2" id="KW-0963">Cytoplasm</keyword>
<evidence type="ECO:0000256" key="1">
    <source>
        <dbReference type="ARBA" id="ARBA00004496"/>
    </source>
</evidence>
<comment type="caution">
    <text evidence="11">The sequence shown here is derived from an EMBL/GenBank/DDBJ whole genome shotgun (WGS) entry which is preliminary data.</text>
</comment>
<feature type="compositionally biased region" description="Basic residues" evidence="9">
    <location>
        <begin position="106"/>
        <end position="117"/>
    </location>
</feature>
<dbReference type="EMBL" id="NVVJ01000073">
    <property type="protein sequence ID" value="PCJ21006.1"/>
    <property type="molecule type" value="Genomic_DNA"/>
</dbReference>
<feature type="non-terminal residue" evidence="11">
    <location>
        <position position="1"/>
    </location>
</feature>
<keyword evidence="4" id="KW-0378">Hydrolase</keyword>
<evidence type="ECO:0000256" key="4">
    <source>
        <dbReference type="ARBA" id="ARBA00022801"/>
    </source>
</evidence>
<name>A0A2A5AQ89_9GAMM</name>
<comment type="subcellular location">
    <subcellularLocation>
        <location evidence="1">Cytoplasm</location>
    </subcellularLocation>
</comment>
<evidence type="ECO:0000259" key="10">
    <source>
        <dbReference type="Pfam" id="PF03880"/>
    </source>
</evidence>
<dbReference type="Gene3D" id="3.30.70.330">
    <property type="match status" value="1"/>
</dbReference>
<evidence type="ECO:0000256" key="3">
    <source>
        <dbReference type="ARBA" id="ARBA00022741"/>
    </source>
</evidence>
<evidence type="ECO:0000256" key="6">
    <source>
        <dbReference type="ARBA" id="ARBA00022840"/>
    </source>
</evidence>
<feature type="compositionally biased region" description="Basic residues" evidence="9">
    <location>
        <begin position="133"/>
        <end position="145"/>
    </location>
</feature>
<organism evidence="11 12">
    <name type="scientific">SAR86 cluster bacterium</name>
    <dbReference type="NCBI Taxonomy" id="2030880"/>
    <lineage>
        <taxon>Bacteria</taxon>
        <taxon>Pseudomonadati</taxon>
        <taxon>Pseudomonadota</taxon>
        <taxon>Gammaproteobacteria</taxon>
        <taxon>SAR86 cluster</taxon>
    </lineage>
</organism>
<dbReference type="InterPro" id="IPR005580">
    <property type="entry name" value="DbpA/CsdA_RNA-bd_dom"/>
</dbReference>
<gene>
    <name evidence="11" type="ORF">COA96_15425</name>
</gene>
<dbReference type="GO" id="GO:0005524">
    <property type="term" value="F:ATP binding"/>
    <property type="evidence" value="ECO:0007669"/>
    <property type="project" value="UniProtKB-KW"/>
</dbReference>
<dbReference type="CDD" id="cd12499">
    <property type="entry name" value="RRM_EcCsdA_like"/>
    <property type="match status" value="1"/>
</dbReference>
<sequence length="145" mass="16469">SNTRSRPPRREGPPDEGMERFRIAVGHQHEVMPGNIVGAIANEAGIDAKHIGRITIHDDYSTVDLPSDMPKEIFNELKKVWVSGQTLKISRISENNEFSKSDRPAMKKPKNKSKANAKTRDRDTVSEKSETKKPRKKKPRKIKNE</sequence>
<feature type="compositionally biased region" description="Basic and acidic residues" evidence="9">
    <location>
        <begin position="118"/>
        <end position="132"/>
    </location>
</feature>
<feature type="region of interest" description="Disordered" evidence="9">
    <location>
        <begin position="91"/>
        <end position="145"/>
    </location>
</feature>
<protein>
    <submittedName>
        <fullName evidence="11">ATP-dependent RNA helicase</fullName>
    </submittedName>
</protein>
<evidence type="ECO:0000256" key="8">
    <source>
        <dbReference type="ARBA" id="ARBA00047984"/>
    </source>
</evidence>
<evidence type="ECO:0000256" key="9">
    <source>
        <dbReference type="SAM" id="MobiDB-lite"/>
    </source>
</evidence>
<evidence type="ECO:0000313" key="11">
    <source>
        <dbReference type="EMBL" id="PCJ21006.1"/>
    </source>
</evidence>